<dbReference type="PANTHER" id="PTHR10322:SF23">
    <property type="entry name" value="DNA POLYMERASE DELTA CATALYTIC SUBUNIT"/>
    <property type="match status" value="1"/>
</dbReference>
<keyword evidence="6 8" id="KW-0238">DNA-binding</keyword>
<dbReference type="PRINTS" id="PR00106">
    <property type="entry name" value="DNAPOLB"/>
</dbReference>
<dbReference type="Gene3D" id="3.90.1600.10">
    <property type="entry name" value="Palm domain of DNA polymerase"/>
    <property type="match status" value="1"/>
</dbReference>
<proteinExistence type="inferred from homology"/>
<protein>
    <recommendedName>
        <fullName evidence="8">DNA polymerase</fullName>
        <ecNumber evidence="8">2.7.7.7</ecNumber>
    </recommendedName>
</protein>
<keyword evidence="3 8" id="KW-0548">Nucleotidyltransferase</keyword>
<dbReference type="EC" id="2.7.7.7" evidence="8"/>
<evidence type="ECO:0000256" key="6">
    <source>
        <dbReference type="ARBA" id="ARBA00023125"/>
    </source>
</evidence>
<evidence type="ECO:0000256" key="3">
    <source>
        <dbReference type="ARBA" id="ARBA00022695"/>
    </source>
</evidence>
<keyword evidence="8" id="KW-0235">DNA replication</keyword>
<dbReference type="Gene3D" id="3.30.420.10">
    <property type="entry name" value="Ribonuclease H-like superfamily/Ribonuclease H"/>
    <property type="match status" value="1"/>
</dbReference>
<feature type="domain" description="DNA-directed DNA polymerase family B multifunctional" evidence="9">
    <location>
        <begin position="424"/>
        <end position="859"/>
    </location>
</feature>
<dbReference type="InterPro" id="IPR006134">
    <property type="entry name" value="DNA-dir_DNA_pol_B_multi_dom"/>
</dbReference>
<dbReference type="InterPro" id="IPR050240">
    <property type="entry name" value="DNA_pol_type-B"/>
</dbReference>
<keyword evidence="2 8" id="KW-0808">Transferase</keyword>
<dbReference type="GO" id="GO:0003887">
    <property type="term" value="F:DNA-directed DNA polymerase activity"/>
    <property type="evidence" value="ECO:0007669"/>
    <property type="project" value="UniProtKB-KW"/>
</dbReference>
<evidence type="ECO:0000256" key="4">
    <source>
        <dbReference type="ARBA" id="ARBA00022932"/>
    </source>
</evidence>
<evidence type="ECO:0000256" key="7">
    <source>
        <dbReference type="ARBA" id="ARBA00049244"/>
    </source>
</evidence>
<keyword evidence="5" id="KW-1194">Viral DNA replication</keyword>
<dbReference type="GO" id="GO:0045004">
    <property type="term" value="P:DNA replication proofreading"/>
    <property type="evidence" value="ECO:0007669"/>
    <property type="project" value="TreeGrafter"/>
</dbReference>
<dbReference type="InterPro" id="IPR043502">
    <property type="entry name" value="DNA/RNA_pol_sf"/>
</dbReference>
<dbReference type="InterPro" id="IPR006172">
    <property type="entry name" value="DNA-dir_DNA_pol_B"/>
</dbReference>
<evidence type="ECO:0000256" key="5">
    <source>
        <dbReference type="ARBA" id="ARBA00023109"/>
    </source>
</evidence>
<dbReference type="InterPro" id="IPR006133">
    <property type="entry name" value="DNA-dir_DNA_pol_B_exonuc"/>
</dbReference>
<dbReference type="GO" id="GO:0000166">
    <property type="term" value="F:nucleotide binding"/>
    <property type="evidence" value="ECO:0007669"/>
    <property type="project" value="InterPro"/>
</dbReference>
<feature type="domain" description="DNA-directed DNA polymerase family B exonuclease" evidence="10">
    <location>
        <begin position="121"/>
        <end position="359"/>
    </location>
</feature>
<dbReference type="GO" id="GO:0006287">
    <property type="term" value="P:base-excision repair, gap-filling"/>
    <property type="evidence" value="ECO:0007669"/>
    <property type="project" value="TreeGrafter"/>
</dbReference>
<dbReference type="Gene3D" id="3.30.342.10">
    <property type="entry name" value="DNA Polymerase, chain B, domain 1"/>
    <property type="match status" value="1"/>
</dbReference>
<dbReference type="InterPro" id="IPR012337">
    <property type="entry name" value="RNaseH-like_sf"/>
</dbReference>
<dbReference type="EMBL" id="AB011500">
    <property type="protein sequence ID" value="BAA35142.1"/>
    <property type="molecule type" value="Genomic_DNA"/>
</dbReference>
<evidence type="ECO:0000256" key="2">
    <source>
        <dbReference type="ARBA" id="ARBA00022679"/>
    </source>
</evidence>
<dbReference type="GO" id="GO:0006297">
    <property type="term" value="P:nucleotide-excision repair, DNA gap filling"/>
    <property type="evidence" value="ECO:0007669"/>
    <property type="project" value="TreeGrafter"/>
</dbReference>
<dbReference type="InterPro" id="IPR023211">
    <property type="entry name" value="DNA_pol_palm_dom_sf"/>
</dbReference>
<evidence type="ECO:0000259" key="10">
    <source>
        <dbReference type="Pfam" id="PF03104"/>
    </source>
</evidence>
<dbReference type="Pfam" id="PF03104">
    <property type="entry name" value="DNA_pol_B_exo1"/>
    <property type="match status" value="1"/>
</dbReference>
<dbReference type="InterPro" id="IPR042087">
    <property type="entry name" value="DNA_pol_B_thumb"/>
</dbReference>
<dbReference type="InterPro" id="IPR017964">
    <property type="entry name" value="DNA-dir_DNA_pol_B_CS"/>
</dbReference>
<dbReference type="Gene3D" id="1.10.132.60">
    <property type="entry name" value="DNA polymerase family B, C-terminal domain"/>
    <property type="match status" value="1"/>
</dbReference>
<evidence type="ECO:0000256" key="1">
    <source>
        <dbReference type="ARBA" id="ARBA00005755"/>
    </source>
</evidence>
<comment type="similarity">
    <text evidence="1 8">Belongs to the DNA polymerase type-B family.</text>
</comment>
<dbReference type="Gene3D" id="1.10.287.690">
    <property type="entry name" value="Helix hairpin bin"/>
    <property type="match status" value="1"/>
</dbReference>
<accession>Q9YZZ9</accession>
<dbReference type="PANTHER" id="PTHR10322">
    <property type="entry name" value="DNA POLYMERASE CATALYTIC SUBUNIT"/>
    <property type="match status" value="1"/>
</dbReference>
<dbReference type="NCBIfam" id="TIGR00592">
    <property type="entry name" value="pol2"/>
    <property type="match status" value="2"/>
</dbReference>
<dbReference type="SUPFAM" id="SSF56672">
    <property type="entry name" value="DNA/RNA polymerases"/>
    <property type="match status" value="1"/>
</dbReference>
<reference evidence="11" key="1">
    <citation type="journal article" date="1999" name="Virology">
        <title>Aminoacylation of tRNAs encoded by Chlorella virus CVK2.</title>
        <authorList>
            <person name="Nishida K."/>
            <person name="Kawasaki T."/>
            <person name="Fujie M."/>
            <person name="Usami S."/>
            <person name="Yamada T."/>
        </authorList>
    </citation>
    <scope>NUCLEOTIDE SEQUENCE</scope>
    <source>
        <strain evidence="11">K2</strain>
    </source>
</reference>
<dbReference type="SMART" id="SM00486">
    <property type="entry name" value="POLBc"/>
    <property type="match status" value="1"/>
</dbReference>
<dbReference type="SUPFAM" id="SSF53098">
    <property type="entry name" value="Ribonuclease H-like"/>
    <property type="match status" value="1"/>
</dbReference>
<dbReference type="GO" id="GO:0008296">
    <property type="term" value="F:3'-5'-DNA exonuclease activity"/>
    <property type="evidence" value="ECO:0007669"/>
    <property type="project" value="TreeGrafter"/>
</dbReference>
<dbReference type="GO" id="GO:0003677">
    <property type="term" value="F:DNA binding"/>
    <property type="evidence" value="ECO:0007669"/>
    <property type="project" value="UniProtKB-KW"/>
</dbReference>
<dbReference type="PROSITE" id="PS00116">
    <property type="entry name" value="DNA_POLYMERASE_B"/>
    <property type="match status" value="1"/>
</dbReference>
<sequence>MTDITIFPTDWRCEDVIPDKGESFFRINIFGKTAEGKTVCVQTKFTPYFLLEVPESWSPARTNLFITETAMKYDAIRPMCLSTKRKNMWGFDGGKMRNMVQFVFKTQAQLRKAKYRLKDQYQIYESSVDPIIRVFHLRNINPADWIRVSKAYPAQTRISNSDIEVETSFQHLGPVDDKTVPPLVIASWDIETYSKDRKFPLAENPTDYCIQIATTFQKYGEPEPYRRVVVCYKQTAPVEGVEIISCLEESDVMNTWMKILQDEKTDVSIGYNTWQYDLRYVHGRTQMCVDDMTGEDKVKLSNLGRLLSGGGEVVERDLSSNAFGQNKFFLLDMPGVMQIDLLQWFRKNRNLESYSLNNVSKLYLGDQKNDLPAMQIFEKFEGDSEDRAVIAAYAAKDTDLPLKLLKKMAILEDLTEMANAVKVPVDYINFRGQQIRAFSCLVGKARQMNYAIPDDKAWATEGKYEGATVLDAKKGAYFTPIAALDFASLYPSIIRAHNMSPETLVMEKRFENVPGVEYYEIETGLGKFKYAQKNDETGEGQGVVPALLDDLAKFRKLAKKHMAEAKRNGDDFKEALYDAQQRSFKVVMNSVYGFLGASKGFIPCVPIAASVTATGRKMIEHTAKRAVELLPGSEVIYGDTDSVMVKMKLPDDKVHDMDEQFKMAKWLAGEITKDFRAPNDLEFEKIYYPYILYSKKRYAAVKFEEPDETGKVDVKGLALVRRDFSPITREILKESLDTILYKKDTPTAVSETLERIRKVLDNEYPMEKFMMSKTLKTGYKNECQPHLTVANKIYERTGFPVPSGARVPFVYIEDKKNPDIKQSFKAEDPTFARDNDLVVDRLFYIEHQLRKPICSLFEPLLDDPDKEIFEHPSLKSKIDALKNIFKADLKTAKRVKKNIANNQREITSFFKKK</sequence>
<dbReference type="GO" id="GO:0039693">
    <property type="term" value="P:viral DNA genome replication"/>
    <property type="evidence" value="ECO:0007669"/>
    <property type="project" value="UniProtKB-KW"/>
</dbReference>
<organism evidence="11">
    <name type="scientific">Paramecium bursaria Chlorella virus CVK2</name>
    <dbReference type="NCBI Taxonomy" id="31555"/>
    <lineage>
        <taxon>Viruses</taxon>
        <taxon>Varidnaviria</taxon>
        <taxon>Bamfordvirae</taxon>
        <taxon>Nucleocytoviricota</taxon>
        <taxon>Megaviricetes</taxon>
        <taxon>Algavirales</taxon>
        <taxon>Phycodnaviridae</taxon>
        <taxon>Chlorovirus</taxon>
    </lineage>
</organism>
<comment type="catalytic activity">
    <reaction evidence="7 8">
        <text>DNA(n) + a 2'-deoxyribonucleoside 5'-triphosphate = DNA(n+1) + diphosphate</text>
        <dbReference type="Rhea" id="RHEA:22508"/>
        <dbReference type="Rhea" id="RHEA-COMP:17339"/>
        <dbReference type="Rhea" id="RHEA-COMP:17340"/>
        <dbReference type="ChEBI" id="CHEBI:33019"/>
        <dbReference type="ChEBI" id="CHEBI:61560"/>
        <dbReference type="ChEBI" id="CHEBI:173112"/>
        <dbReference type="EC" id="2.7.7.7"/>
    </reaction>
</comment>
<evidence type="ECO:0000259" key="9">
    <source>
        <dbReference type="Pfam" id="PF00136"/>
    </source>
</evidence>
<dbReference type="Pfam" id="PF00136">
    <property type="entry name" value="DNA_pol_B"/>
    <property type="match status" value="1"/>
</dbReference>
<keyword evidence="4 8" id="KW-0239">DNA-directed DNA polymerase</keyword>
<evidence type="ECO:0000256" key="8">
    <source>
        <dbReference type="RuleBase" id="RU000442"/>
    </source>
</evidence>
<evidence type="ECO:0000313" key="11">
    <source>
        <dbReference type="EMBL" id="BAA35142.1"/>
    </source>
</evidence>
<name>Q9YZZ9_9PHYC</name>
<dbReference type="InterPro" id="IPR036397">
    <property type="entry name" value="RNaseH_sf"/>
</dbReference>